<comment type="caution">
    <text evidence="1">The sequence shown here is derived from an EMBL/GenBank/DDBJ whole genome shotgun (WGS) entry which is preliminary data.</text>
</comment>
<dbReference type="EMBL" id="CM042889">
    <property type="protein sequence ID" value="KAI4318659.1"/>
    <property type="molecule type" value="Genomic_DNA"/>
</dbReference>
<sequence>MGSKESSTAVITYGWKYVFGFADAAIVKCAIELGIPDVMMSLGGDSTKLSQLSLALGLGVPAPSLLRIMRFLASRGFFKLSVSHDRSDPAYSLTPLSKLLIKDGPGSLAPFILFKSHPAMLALWHNMAAHERAEDMPYEKANGDDLWEHLESNRE</sequence>
<organism evidence="1 2">
    <name type="scientific">Melastoma candidum</name>
    <dbReference type="NCBI Taxonomy" id="119954"/>
    <lineage>
        <taxon>Eukaryota</taxon>
        <taxon>Viridiplantae</taxon>
        <taxon>Streptophyta</taxon>
        <taxon>Embryophyta</taxon>
        <taxon>Tracheophyta</taxon>
        <taxon>Spermatophyta</taxon>
        <taxon>Magnoliopsida</taxon>
        <taxon>eudicotyledons</taxon>
        <taxon>Gunneridae</taxon>
        <taxon>Pentapetalae</taxon>
        <taxon>rosids</taxon>
        <taxon>malvids</taxon>
        <taxon>Myrtales</taxon>
        <taxon>Melastomataceae</taxon>
        <taxon>Melastomatoideae</taxon>
        <taxon>Melastomateae</taxon>
        <taxon>Melastoma</taxon>
    </lineage>
</organism>
<protein>
    <submittedName>
        <fullName evidence="1">Uncharacterized protein</fullName>
    </submittedName>
</protein>
<accession>A0ACB9M383</accession>
<evidence type="ECO:0000313" key="1">
    <source>
        <dbReference type="EMBL" id="KAI4318659.1"/>
    </source>
</evidence>
<proteinExistence type="predicted"/>
<keyword evidence="2" id="KW-1185">Reference proteome</keyword>
<dbReference type="Proteomes" id="UP001057402">
    <property type="component" value="Chromosome 10"/>
</dbReference>
<reference evidence="2" key="1">
    <citation type="journal article" date="2023" name="Front. Plant Sci.">
        <title>Chromosomal-level genome assembly of Melastoma candidum provides insights into trichome evolution.</title>
        <authorList>
            <person name="Zhong Y."/>
            <person name="Wu W."/>
            <person name="Sun C."/>
            <person name="Zou P."/>
            <person name="Liu Y."/>
            <person name="Dai S."/>
            <person name="Zhou R."/>
        </authorList>
    </citation>
    <scope>NUCLEOTIDE SEQUENCE [LARGE SCALE GENOMIC DNA]</scope>
</reference>
<gene>
    <name evidence="1" type="ORF">MLD38_032335</name>
</gene>
<name>A0ACB9M383_9MYRT</name>
<evidence type="ECO:0000313" key="2">
    <source>
        <dbReference type="Proteomes" id="UP001057402"/>
    </source>
</evidence>